<evidence type="ECO:0000313" key="5">
    <source>
        <dbReference type="EMBL" id="EGI66801.1"/>
    </source>
</evidence>
<dbReference type="Proteomes" id="UP000007755">
    <property type="component" value="Unassembled WGS sequence"/>
</dbReference>
<keyword evidence="2 3" id="KW-0067">ATP-binding</keyword>
<keyword evidence="3" id="KW-0505">Motor protein</keyword>
<dbReference type="GO" id="GO:0008017">
    <property type="term" value="F:microtubule binding"/>
    <property type="evidence" value="ECO:0007669"/>
    <property type="project" value="InterPro"/>
</dbReference>
<dbReference type="PANTHER" id="PTHR47117">
    <property type="entry name" value="STAR-RELATED LIPID TRANSFER PROTEIN 9"/>
    <property type="match status" value="1"/>
</dbReference>
<protein>
    <submittedName>
        <fullName evidence="5">Kinesin-like protein KIF13B</fullName>
    </submittedName>
</protein>
<dbReference type="eggNOG" id="KOG0241">
    <property type="taxonomic scope" value="Eukaryota"/>
</dbReference>
<evidence type="ECO:0000259" key="4">
    <source>
        <dbReference type="PROSITE" id="PS50067"/>
    </source>
</evidence>
<dbReference type="GO" id="GO:0005524">
    <property type="term" value="F:ATP binding"/>
    <property type="evidence" value="ECO:0007669"/>
    <property type="project" value="UniProtKB-UniRule"/>
</dbReference>
<name>F4WG34_ACREC</name>
<reference evidence="5" key="1">
    <citation type="submission" date="2011-02" db="EMBL/GenBank/DDBJ databases">
        <title>The genome of the leaf-cutting ant Acromyrmex echinatior suggests key adaptations to social evolution and fungus farming.</title>
        <authorList>
            <person name="Nygaard S."/>
            <person name="Zhang G."/>
        </authorList>
    </citation>
    <scope>NUCLEOTIDE SEQUENCE</scope>
</reference>
<proteinExistence type="inferred from homology"/>
<evidence type="ECO:0000313" key="6">
    <source>
        <dbReference type="Proteomes" id="UP000007755"/>
    </source>
</evidence>
<dbReference type="AlphaFoldDB" id="F4WG34"/>
<feature type="binding site" evidence="3">
    <location>
        <begin position="13"/>
        <end position="20"/>
    </location>
    <ligand>
        <name>ATP</name>
        <dbReference type="ChEBI" id="CHEBI:30616"/>
    </ligand>
</feature>
<keyword evidence="6" id="KW-1185">Reference proteome</keyword>
<dbReference type="Pfam" id="PF00225">
    <property type="entry name" value="Kinesin"/>
    <property type="match status" value="1"/>
</dbReference>
<keyword evidence="1 3" id="KW-0547">Nucleotide-binding</keyword>
<dbReference type="PROSITE" id="PS50067">
    <property type="entry name" value="KINESIN_MOTOR_2"/>
    <property type="match status" value="1"/>
</dbReference>
<dbReference type="GO" id="GO:0003777">
    <property type="term" value="F:microtubule motor activity"/>
    <property type="evidence" value="ECO:0007669"/>
    <property type="project" value="InterPro"/>
</dbReference>
<evidence type="ECO:0000256" key="1">
    <source>
        <dbReference type="ARBA" id="ARBA00022741"/>
    </source>
</evidence>
<sequence length="59" mass="6681">MFSGYNSCLIAYGQSASGKTYTMMGTKEDPGLIPRLCEGIFSKIEQESEHERIYRVTVR</sequence>
<evidence type="ECO:0000256" key="3">
    <source>
        <dbReference type="PROSITE-ProRule" id="PRU00283"/>
    </source>
</evidence>
<dbReference type="SUPFAM" id="SSF52540">
    <property type="entry name" value="P-loop containing nucleoside triphosphate hydrolases"/>
    <property type="match status" value="1"/>
</dbReference>
<dbReference type="EMBL" id="GL888128">
    <property type="protein sequence ID" value="EGI66801.1"/>
    <property type="molecule type" value="Genomic_DNA"/>
</dbReference>
<feature type="domain" description="Kinesin motor" evidence="4">
    <location>
        <begin position="1"/>
        <end position="59"/>
    </location>
</feature>
<dbReference type="Gene3D" id="3.40.850.10">
    <property type="entry name" value="Kinesin motor domain"/>
    <property type="match status" value="1"/>
</dbReference>
<dbReference type="InterPro" id="IPR036961">
    <property type="entry name" value="Kinesin_motor_dom_sf"/>
</dbReference>
<gene>
    <name evidence="5" type="ORF">G5I_04606</name>
</gene>
<dbReference type="STRING" id="103372.F4WG34"/>
<organism evidence="6">
    <name type="scientific">Acromyrmex echinatior</name>
    <name type="common">Panamanian leafcutter ant</name>
    <name type="synonym">Acromyrmex octospinosus echinatior</name>
    <dbReference type="NCBI Taxonomy" id="103372"/>
    <lineage>
        <taxon>Eukaryota</taxon>
        <taxon>Metazoa</taxon>
        <taxon>Ecdysozoa</taxon>
        <taxon>Arthropoda</taxon>
        <taxon>Hexapoda</taxon>
        <taxon>Insecta</taxon>
        <taxon>Pterygota</taxon>
        <taxon>Neoptera</taxon>
        <taxon>Endopterygota</taxon>
        <taxon>Hymenoptera</taxon>
        <taxon>Apocrita</taxon>
        <taxon>Aculeata</taxon>
        <taxon>Formicoidea</taxon>
        <taxon>Formicidae</taxon>
        <taxon>Myrmicinae</taxon>
        <taxon>Acromyrmex</taxon>
    </lineage>
</organism>
<dbReference type="InParanoid" id="F4WG34"/>
<evidence type="ECO:0000256" key="2">
    <source>
        <dbReference type="ARBA" id="ARBA00022840"/>
    </source>
</evidence>
<dbReference type="InterPro" id="IPR027417">
    <property type="entry name" value="P-loop_NTPase"/>
</dbReference>
<dbReference type="GO" id="GO:0007018">
    <property type="term" value="P:microtubule-based movement"/>
    <property type="evidence" value="ECO:0007669"/>
    <property type="project" value="InterPro"/>
</dbReference>
<comment type="similarity">
    <text evidence="3">Belongs to the TRAFAC class myosin-kinesin ATPase superfamily. Kinesin family.</text>
</comment>
<dbReference type="InterPro" id="IPR001752">
    <property type="entry name" value="Kinesin_motor_dom"/>
</dbReference>
<accession>F4WG34</accession>